<feature type="compositionally biased region" description="Polar residues" evidence="1">
    <location>
        <begin position="577"/>
        <end position="590"/>
    </location>
</feature>
<organism evidence="2 3">
    <name type="scientific">Trichoplusia ni</name>
    <name type="common">Cabbage looper</name>
    <dbReference type="NCBI Taxonomy" id="7111"/>
    <lineage>
        <taxon>Eukaryota</taxon>
        <taxon>Metazoa</taxon>
        <taxon>Ecdysozoa</taxon>
        <taxon>Arthropoda</taxon>
        <taxon>Hexapoda</taxon>
        <taxon>Insecta</taxon>
        <taxon>Pterygota</taxon>
        <taxon>Neoptera</taxon>
        <taxon>Endopterygota</taxon>
        <taxon>Lepidoptera</taxon>
        <taxon>Glossata</taxon>
        <taxon>Ditrysia</taxon>
        <taxon>Noctuoidea</taxon>
        <taxon>Noctuidae</taxon>
        <taxon>Plusiinae</taxon>
        <taxon>Trichoplusia</taxon>
    </lineage>
</organism>
<evidence type="ECO:0000256" key="1">
    <source>
        <dbReference type="SAM" id="MobiDB-lite"/>
    </source>
</evidence>
<feature type="region of interest" description="Disordered" evidence="1">
    <location>
        <begin position="455"/>
        <end position="626"/>
    </location>
</feature>
<name>A0A7E5WRN9_TRINI</name>
<keyword evidence="2" id="KW-1185">Reference proteome</keyword>
<dbReference type="InterPro" id="IPR035979">
    <property type="entry name" value="RBD_domain_sf"/>
</dbReference>
<evidence type="ECO:0000313" key="3">
    <source>
        <dbReference type="RefSeq" id="XP_026743448.1"/>
    </source>
</evidence>
<dbReference type="GO" id="GO:0003676">
    <property type="term" value="F:nucleic acid binding"/>
    <property type="evidence" value="ECO:0007669"/>
    <property type="project" value="InterPro"/>
</dbReference>
<dbReference type="GeneID" id="113505117"/>
<dbReference type="AlphaFoldDB" id="A0A7E5WRN9"/>
<dbReference type="Proteomes" id="UP000322000">
    <property type="component" value="Chromosome 24"/>
</dbReference>
<evidence type="ECO:0000313" key="2">
    <source>
        <dbReference type="Proteomes" id="UP000322000"/>
    </source>
</evidence>
<feature type="compositionally biased region" description="Polar residues" evidence="1">
    <location>
        <begin position="545"/>
        <end position="560"/>
    </location>
</feature>
<feature type="compositionally biased region" description="Polar residues" evidence="1">
    <location>
        <begin position="472"/>
        <end position="485"/>
    </location>
</feature>
<dbReference type="RefSeq" id="XP_026743448.1">
    <property type="nucleotide sequence ID" value="XM_026887647.1"/>
</dbReference>
<gene>
    <name evidence="3" type="primary">LOC113505117</name>
</gene>
<reference evidence="3" key="1">
    <citation type="submission" date="2025-08" db="UniProtKB">
        <authorList>
            <consortium name="RefSeq"/>
        </authorList>
    </citation>
    <scope>IDENTIFICATION</scope>
</reference>
<dbReference type="SUPFAM" id="SSF54928">
    <property type="entry name" value="RNA-binding domain, RBD"/>
    <property type="match status" value="1"/>
</dbReference>
<protein>
    <submittedName>
        <fullName evidence="3">Uncharacterized protein LOC113505117 isoform X3</fullName>
    </submittedName>
</protein>
<proteinExistence type="predicted"/>
<sequence>MLLTIYNLPPKVRYQDIKTILTTKCGLNEFILDNLTAHTLKTKKVTVGLPEEEDAALVMRKINGHNFEGNFLVVELLKKKPANNEDELVNQVMSTYNNMRNFQVNDQDAPILNNPFGLSQQPTLQQPYYQQAAVSAIHQYGFGQNSLQQNHSASYYFGTGIQSQNVFANYGHPQQMASQSSQLMSQSFGNYNQEAPLGFGQPNTSDVWLTHSNQYSSDAPAPEQPVEQQPVDDDVMIVEPEPPSPEATGPAICAEDENADKYKNMDNEQNIFRQLDETISKAMDDELDEMFHEILEEFEKESDVTYKGILEEVKNVTLTLKQVIKSNITKRYLNIGPIVVRIFATPKICKTKLAPVLEAEGITNLCKTSKCYIGMCQSYEELDRLCAMKTLVVENSSISMKPYHLTGKKKKVTRDDILAHRKAIADSFTKFAQTQEKLVGSSAVQSAEDKVVELSEDNAGVTGDGATDEGSCEQSKVPVTTNVDLTENDSNSQNDNQNDEKTENDEESSAIVVKQENAEEEIKNEEDNEQLQHDKENIIQEGGLDTNTQTIDENNMIQVKQENDVQTEENTVKEVVSQDSKQLSQGSDDSVGNGELNDIKDEGPVYPDNCDDIDMHDLNEDDLEDW</sequence>
<accession>A0A7E5WRN9</accession>